<dbReference type="PROSITE" id="PS00455">
    <property type="entry name" value="AMP_BINDING"/>
    <property type="match status" value="1"/>
</dbReference>
<comment type="caution">
    <text evidence="3">The sequence shown here is derived from an EMBL/GenBank/DDBJ whole genome shotgun (WGS) entry which is preliminary data.</text>
</comment>
<dbReference type="EMBL" id="BSSD01000001">
    <property type="protein sequence ID" value="GLW89598.1"/>
    <property type="molecule type" value="Genomic_DNA"/>
</dbReference>
<evidence type="ECO:0000313" key="4">
    <source>
        <dbReference type="Proteomes" id="UP001165042"/>
    </source>
</evidence>
<comment type="similarity">
    <text evidence="1">Belongs to the ATP-dependent AMP-binding enzyme family.</text>
</comment>
<sequence length="540" mass="57672">MAEPMNEPTTLHGALAAAARRAPATPVTFHTGREQVTLAELVTQSHAVAGALAAAGVRRGDRVGVLCQNEADFFRVLIGLGVLGACACPFALPTMARDGYAERISGIIAAAEIRTVVLSERLARLRGVLGTALDGITALSTSDLRGEHPAPPDSEVTGDDDLIVQFTSGSTSAPKGVRLTHANVLACLDAIGSAIELTGEDSAGNWLPLFHDMGLFGSLAALHYPIPLTVWQPSVFVKDPAHWLKMMSDSGITACPMPNFAYEALARAVPEDEVADYDLSKWRVAFNGAEPIAVDTLEGFLEHFSPAGFRPESMLPVYGLAEATLPVTFSVLKEPPHADWVDRARLAATGEAIAVPRDARGARGIVSVGPPVQRMAVRVTDPDTGVTLDERIVGEIEIRGASVTPGYLHGEQPFTEDGWLRTGDLGYLAGGELHITGRRKEMIIVRGDNYYPEDVEAAVRTDPAVHRRRCVAYLDETAERMVLVVESTAPDTDDLRAHLRAKVSAATGLDDIRVVVAGPHAIPRTSSGKLQRLASRTRFG</sequence>
<feature type="domain" description="AMP-dependent synthetase/ligase" evidence="2">
    <location>
        <begin position="17"/>
        <end position="408"/>
    </location>
</feature>
<dbReference type="InterPro" id="IPR045851">
    <property type="entry name" value="AMP-bd_C_sf"/>
</dbReference>
<dbReference type="GO" id="GO:0005886">
    <property type="term" value="C:plasma membrane"/>
    <property type="evidence" value="ECO:0007669"/>
    <property type="project" value="TreeGrafter"/>
</dbReference>
<accession>A0A9W6V850</accession>
<reference evidence="3" key="1">
    <citation type="submission" date="2023-02" db="EMBL/GenBank/DDBJ databases">
        <title>Actinokineospora globicatena NBRC 15670.</title>
        <authorList>
            <person name="Ichikawa N."/>
            <person name="Sato H."/>
            <person name="Tonouchi N."/>
        </authorList>
    </citation>
    <scope>NUCLEOTIDE SEQUENCE</scope>
    <source>
        <strain evidence="3">NBRC 15670</strain>
    </source>
</reference>
<name>A0A9W6V850_9PSEU</name>
<dbReference type="Gene3D" id="3.40.50.12780">
    <property type="entry name" value="N-terminal domain of ligase-like"/>
    <property type="match status" value="1"/>
</dbReference>
<dbReference type="Gene3D" id="3.30.300.30">
    <property type="match status" value="1"/>
</dbReference>
<gene>
    <name evidence="3" type="ORF">Aglo03_04140</name>
</gene>
<evidence type="ECO:0000256" key="1">
    <source>
        <dbReference type="ARBA" id="ARBA00006432"/>
    </source>
</evidence>
<dbReference type="PANTHER" id="PTHR22754">
    <property type="entry name" value="DISCO-INTERACTING PROTEIN 2 DIP2 -RELATED"/>
    <property type="match status" value="1"/>
</dbReference>
<protein>
    <recommendedName>
        <fullName evidence="2">AMP-dependent synthetase/ligase domain-containing protein</fullName>
    </recommendedName>
</protein>
<dbReference type="InterPro" id="IPR042099">
    <property type="entry name" value="ANL_N_sf"/>
</dbReference>
<evidence type="ECO:0000313" key="3">
    <source>
        <dbReference type="EMBL" id="GLW89598.1"/>
    </source>
</evidence>
<dbReference type="SUPFAM" id="SSF56801">
    <property type="entry name" value="Acetyl-CoA synthetase-like"/>
    <property type="match status" value="1"/>
</dbReference>
<dbReference type="InterPro" id="IPR000873">
    <property type="entry name" value="AMP-dep_synth/lig_dom"/>
</dbReference>
<dbReference type="Proteomes" id="UP001165042">
    <property type="component" value="Unassembled WGS sequence"/>
</dbReference>
<keyword evidence="4" id="KW-1185">Reference proteome</keyword>
<dbReference type="PANTHER" id="PTHR22754:SF32">
    <property type="entry name" value="DISCO-INTERACTING PROTEIN 2"/>
    <property type="match status" value="1"/>
</dbReference>
<proteinExistence type="inferred from homology"/>
<dbReference type="AlphaFoldDB" id="A0A9W6V850"/>
<dbReference type="GO" id="GO:0006633">
    <property type="term" value="P:fatty acid biosynthetic process"/>
    <property type="evidence" value="ECO:0007669"/>
    <property type="project" value="TreeGrafter"/>
</dbReference>
<organism evidence="3 4">
    <name type="scientific">Actinokineospora globicatena</name>
    <dbReference type="NCBI Taxonomy" id="103729"/>
    <lineage>
        <taxon>Bacteria</taxon>
        <taxon>Bacillati</taxon>
        <taxon>Actinomycetota</taxon>
        <taxon>Actinomycetes</taxon>
        <taxon>Pseudonocardiales</taxon>
        <taxon>Pseudonocardiaceae</taxon>
        <taxon>Actinokineospora</taxon>
    </lineage>
</organism>
<dbReference type="GO" id="GO:0070566">
    <property type="term" value="F:adenylyltransferase activity"/>
    <property type="evidence" value="ECO:0007669"/>
    <property type="project" value="TreeGrafter"/>
</dbReference>
<dbReference type="Pfam" id="PF00501">
    <property type="entry name" value="AMP-binding"/>
    <property type="match status" value="1"/>
</dbReference>
<evidence type="ECO:0000259" key="2">
    <source>
        <dbReference type="Pfam" id="PF00501"/>
    </source>
</evidence>
<dbReference type="InterPro" id="IPR020845">
    <property type="entry name" value="AMP-binding_CS"/>
</dbReference>